<gene>
    <name evidence="1" type="ORF">HPB49_014017</name>
</gene>
<reference evidence="1" key="1">
    <citation type="submission" date="2020-05" db="EMBL/GenBank/DDBJ databases">
        <title>Large-scale comparative analyses of tick genomes elucidate their genetic diversity and vector capacities.</title>
        <authorList>
            <person name="Jia N."/>
            <person name="Wang J."/>
            <person name="Shi W."/>
            <person name="Du L."/>
            <person name="Sun Y."/>
            <person name="Zhan W."/>
            <person name="Jiang J."/>
            <person name="Wang Q."/>
            <person name="Zhang B."/>
            <person name="Ji P."/>
            <person name="Sakyi L.B."/>
            <person name="Cui X."/>
            <person name="Yuan T."/>
            <person name="Jiang B."/>
            <person name="Yang W."/>
            <person name="Lam T.T.-Y."/>
            <person name="Chang Q."/>
            <person name="Ding S."/>
            <person name="Wang X."/>
            <person name="Zhu J."/>
            <person name="Ruan X."/>
            <person name="Zhao L."/>
            <person name="Wei J."/>
            <person name="Que T."/>
            <person name="Du C."/>
            <person name="Cheng J."/>
            <person name="Dai P."/>
            <person name="Han X."/>
            <person name="Huang E."/>
            <person name="Gao Y."/>
            <person name="Liu J."/>
            <person name="Shao H."/>
            <person name="Ye R."/>
            <person name="Li L."/>
            <person name="Wei W."/>
            <person name="Wang X."/>
            <person name="Wang C."/>
            <person name="Yang T."/>
            <person name="Huo Q."/>
            <person name="Li W."/>
            <person name="Guo W."/>
            <person name="Chen H."/>
            <person name="Zhou L."/>
            <person name="Ni X."/>
            <person name="Tian J."/>
            <person name="Zhou Y."/>
            <person name="Sheng Y."/>
            <person name="Liu T."/>
            <person name="Pan Y."/>
            <person name="Xia L."/>
            <person name="Li J."/>
            <person name="Zhao F."/>
            <person name="Cao W."/>
        </authorList>
    </citation>
    <scope>NUCLEOTIDE SEQUENCE</scope>
    <source>
        <strain evidence="1">Dsil-2018</strain>
    </source>
</reference>
<dbReference type="EMBL" id="CM023470">
    <property type="protein sequence ID" value="KAH7980238.1"/>
    <property type="molecule type" value="Genomic_DNA"/>
</dbReference>
<dbReference type="Proteomes" id="UP000821865">
    <property type="component" value="Chromosome 1"/>
</dbReference>
<evidence type="ECO:0000313" key="1">
    <source>
        <dbReference type="EMBL" id="KAH7980238.1"/>
    </source>
</evidence>
<organism evidence="1 2">
    <name type="scientific">Dermacentor silvarum</name>
    <name type="common">Tick</name>
    <dbReference type="NCBI Taxonomy" id="543639"/>
    <lineage>
        <taxon>Eukaryota</taxon>
        <taxon>Metazoa</taxon>
        <taxon>Ecdysozoa</taxon>
        <taxon>Arthropoda</taxon>
        <taxon>Chelicerata</taxon>
        <taxon>Arachnida</taxon>
        <taxon>Acari</taxon>
        <taxon>Parasitiformes</taxon>
        <taxon>Ixodida</taxon>
        <taxon>Ixodoidea</taxon>
        <taxon>Ixodidae</taxon>
        <taxon>Rhipicephalinae</taxon>
        <taxon>Dermacentor</taxon>
    </lineage>
</organism>
<name>A0ACB8E0U9_DERSI</name>
<keyword evidence="2" id="KW-1185">Reference proteome</keyword>
<proteinExistence type="predicted"/>
<accession>A0ACB8E0U9</accession>
<protein>
    <submittedName>
        <fullName evidence="1">Uncharacterized protein</fullName>
    </submittedName>
</protein>
<evidence type="ECO:0000313" key="2">
    <source>
        <dbReference type="Proteomes" id="UP000821865"/>
    </source>
</evidence>
<sequence length="394" mass="45431">MATGQKKFQASKSDLELEAAALRKERDDLAAILSSQRNTKSAAVNKVAEQQRKCIQEPEDSGNQLHKTVNAQPRMIRLKEDAERSAKKLQQEISAWVQLKKPTKEESERKLRQQTERIREVCALRIREQQQQQLTQMARMERQNTLRTNVSQRRVEDALAAKNRLEAAQHRRLENRAYDSRFDSMTSRCEVSKLQEECNNLKEDLSKALAEKSDFRARLDSVECEVGELRFELGMKTHELDALVSFYSNREKPLLRSSQAPPVCVSCYTEPHMVELQETNAKLQQESCRLQSELEETTARSTSDRGKMASHVKELEDGHARLKHDNQALEDRIGDVEVKLNNQLELQRNSEEECVYECVTEGDAHKDTLRQQIDELTAEAVEERLQAELEELQN</sequence>
<comment type="caution">
    <text evidence="1">The sequence shown here is derived from an EMBL/GenBank/DDBJ whole genome shotgun (WGS) entry which is preliminary data.</text>
</comment>